<feature type="region of interest" description="Disordered" evidence="1">
    <location>
        <begin position="77"/>
        <end position="129"/>
    </location>
</feature>
<keyword evidence="3" id="KW-1185">Reference proteome</keyword>
<evidence type="ECO:0000256" key="1">
    <source>
        <dbReference type="SAM" id="MobiDB-lite"/>
    </source>
</evidence>
<evidence type="ECO:0000313" key="3">
    <source>
        <dbReference type="Proteomes" id="UP001221898"/>
    </source>
</evidence>
<reference evidence="2" key="1">
    <citation type="journal article" date="2023" name="Science">
        <title>Genome structures resolve the early diversification of teleost fishes.</title>
        <authorList>
            <person name="Parey E."/>
            <person name="Louis A."/>
            <person name="Montfort J."/>
            <person name="Bouchez O."/>
            <person name="Roques C."/>
            <person name="Iampietro C."/>
            <person name="Lluch J."/>
            <person name="Castinel A."/>
            <person name="Donnadieu C."/>
            <person name="Desvignes T."/>
            <person name="Floi Bucao C."/>
            <person name="Jouanno E."/>
            <person name="Wen M."/>
            <person name="Mejri S."/>
            <person name="Dirks R."/>
            <person name="Jansen H."/>
            <person name="Henkel C."/>
            <person name="Chen W.J."/>
            <person name="Zahm M."/>
            <person name="Cabau C."/>
            <person name="Klopp C."/>
            <person name="Thompson A.W."/>
            <person name="Robinson-Rechavi M."/>
            <person name="Braasch I."/>
            <person name="Lecointre G."/>
            <person name="Bobe J."/>
            <person name="Postlethwait J.H."/>
            <person name="Berthelot C."/>
            <person name="Roest Crollius H."/>
            <person name="Guiguen Y."/>
        </authorList>
    </citation>
    <scope>NUCLEOTIDE SEQUENCE</scope>
    <source>
        <strain evidence="2">NC1722</strain>
    </source>
</reference>
<feature type="compositionally biased region" description="Pro residues" evidence="1">
    <location>
        <begin position="113"/>
        <end position="127"/>
    </location>
</feature>
<comment type="caution">
    <text evidence="2">The sequence shown here is derived from an EMBL/GenBank/DDBJ whole genome shotgun (WGS) entry which is preliminary data.</text>
</comment>
<proteinExistence type="predicted"/>
<name>A0AAD7WEI9_9TELE</name>
<sequence length="150" mass="16779">MAAWLKEPGCRGRWRAAGSELWDGWVIKGPAPRVVWRTGADSVSSEPHREGCGEAGRASLVLYERPVRSPLLLRTHDDTPRTQHHHHHLLPHGLHSGARPRQYCPQYDHTPDPRAPGPERPAQPPPSRHACYTAVTAHATFSLLFPLVHK</sequence>
<organism evidence="2 3">
    <name type="scientific">Aldrovandia affinis</name>
    <dbReference type="NCBI Taxonomy" id="143900"/>
    <lineage>
        <taxon>Eukaryota</taxon>
        <taxon>Metazoa</taxon>
        <taxon>Chordata</taxon>
        <taxon>Craniata</taxon>
        <taxon>Vertebrata</taxon>
        <taxon>Euteleostomi</taxon>
        <taxon>Actinopterygii</taxon>
        <taxon>Neopterygii</taxon>
        <taxon>Teleostei</taxon>
        <taxon>Notacanthiformes</taxon>
        <taxon>Halosauridae</taxon>
        <taxon>Aldrovandia</taxon>
    </lineage>
</organism>
<gene>
    <name evidence="2" type="ORF">AAFF_G00056270</name>
</gene>
<dbReference type="EMBL" id="JAINUG010000132">
    <property type="protein sequence ID" value="KAJ8393898.1"/>
    <property type="molecule type" value="Genomic_DNA"/>
</dbReference>
<protein>
    <submittedName>
        <fullName evidence="2">Uncharacterized protein</fullName>
    </submittedName>
</protein>
<dbReference type="AlphaFoldDB" id="A0AAD7WEI9"/>
<dbReference type="Proteomes" id="UP001221898">
    <property type="component" value="Unassembled WGS sequence"/>
</dbReference>
<accession>A0AAD7WEI9</accession>
<evidence type="ECO:0000313" key="2">
    <source>
        <dbReference type="EMBL" id="KAJ8393898.1"/>
    </source>
</evidence>